<gene>
    <name evidence="1" type="ORF">PGQ11_001470</name>
</gene>
<evidence type="ECO:0000313" key="2">
    <source>
        <dbReference type="Proteomes" id="UP001390339"/>
    </source>
</evidence>
<keyword evidence="2" id="KW-1185">Reference proteome</keyword>
<evidence type="ECO:0000313" key="1">
    <source>
        <dbReference type="EMBL" id="KAK8880176.1"/>
    </source>
</evidence>
<dbReference type="PANTHER" id="PTHR35605:SF1">
    <property type="entry name" value="ECP2 EFFECTOR PROTEIN DOMAIN-CONTAINING PROTEIN-RELATED"/>
    <property type="match status" value="1"/>
</dbReference>
<reference evidence="1 2" key="1">
    <citation type="journal article" date="2024" name="IMA Fungus">
        <title>Apiospora arundinis, a panoply of carbohydrate-active enzymes and secondary metabolites.</title>
        <authorList>
            <person name="Sorensen T."/>
            <person name="Petersen C."/>
            <person name="Muurmann A.T."/>
            <person name="Christiansen J.V."/>
            <person name="Brundto M.L."/>
            <person name="Overgaard C.K."/>
            <person name="Boysen A.T."/>
            <person name="Wollenberg R.D."/>
            <person name="Larsen T.O."/>
            <person name="Sorensen J.L."/>
            <person name="Nielsen K.L."/>
            <person name="Sondergaard T.E."/>
        </authorList>
    </citation>
    <scope>NUCLEOTIDE SEQUENCE [LARGE SCALE GENOMIC DNA]</scope>
    <source>
        <strain evidence="1 2">AAU 773</strain>
    </source>
</reference>
<name>A0ABR2JNX1_9PEZI</name>
<dbReference type="PANTHER" id="PTHR35605">
    <property type="entry name" value="ECP2 EFFECTOR PROTEIN DOMAIN-CONTAINING PROTEIN-RELATED"/>
    <property type="match status" value="1"/>
</dbReference>
<evidence type="ECO:0008006" key="3">
    <source>
        <dbReference type="Google" id="ProtNLM"/>
    </source>
</evidence>
<protein>
    <recommendedName>
        <fullName evidence="3">Cyanovirin-N domain-containing protein</fullName>
    </recommendedName>
</protein>
<proteinExistence type="predicted"/>
<dbReference type="EMBL" id="JAPCWZ010000001">
    <property type="protein sequence ID" value="KAK8880176.1"/>
    <property type="molecule type" value="Genomic_DNA"/>
</dbReference>
<organism evidence="1 2">
    <name type="scientific">Apiospora arundinis</name>
    <dbReference type="NCBI Taxonomy" id="335852"/>
    <lineage>
        <taxon>Eukaryota</taxon>
        <taxon>Fungi</taxon>
        <taxon>Dikarya</taxon>
        <taxon>Ascomycota</taxon>
        <taxon>Pezizomycotina</taxon>
        <taxon>Sordariomycetes</taxon>
        <taxon>Xylariomycetidae</taxon>
        <taxon>Amphisphaeriales</taxon>
        <taxon>Apiosporaceae</taxon>
        <taxon>Apiospora</taxon>
    </lineage>
</organism>
<sequence>MCDDYLFKKRASAVFKNFSKPLRYPPQNTKRLHIVHGHKMLTNIHKTALLGAILSSFFATIIEAAPSLDISNDTLAFNQDDITYTCLATYRSDPSIQRIQEGIKYLRSLGDRMCGDHGGSDGKSGCGRLSCSYNAAIKWCNMGTDYYETKCSAFADYAQDILNHCTGDGGWRVHGYEDDQTSDHHIRVRVEKDWC</sequence>
<accession>A0ABR2JNX1</accession>
<dbReference type="Proteomes" id="UP001390339">
    <property type="component" value="Unassembled WGS sequence"/>
</dbReference>
<comment type="caution">
    <text evidence="1">The sequence shown here is derived from an EMBL/GenBank/DDBJ whole genome shotgun (WGS) entry which is preliminary data.</text>
</comment>